<keyword evidence="17" id="KW-1185">Reference proteome</keyword>
<protein>
    <recommendedName>
        <fullName evidence="13">ATP synthase subunit b</fullName>
    </recommendedName>
    <alternativeName>
        <fullName evidence="13">ATP synthase F(0) sector subunit b</fullName>
    </alternativeName>
    <alternativeName>
        <fullName evidence="13">ATPase subunit I</fullName>
    </alternativeName>
    <alternativeName>
        <fullName evidence="13">F-type ATPase subunit b</fullName>
        <shortName evidence="13">F-ATPase subunit b</shortName>
    </alternativeName>
</protein>
<dbReference type="InterPro" id="IPR028987">
    <property type="entry name" value="ATP_synth_B-like_membr_sf"/>
</dbReference>
<sequence length="175" mass="19177">MLTNLVLGEATPSTTLGTIIVVTGAFLILMLLIKKFAWGAITDILKQREDKIANDLDSAEQSRIAAAKMEKQRQEKLLASKSEAAEILKNAKESGDETRKKALMETTEEVSRLKKKATAEISQEHDKTMAAIKGDVAALSVQIAEKILTKELTPDAHEALINSYIDNLGKVDETR</sequence>
<comment type="similarity">
    <text evidence="1 13 14">Belongs to the ATPase B chain family.</text>
</comment>
<evidence type="ECO:0000256" key="14">
    <source>
        <dbReference type="RuleBase" id="RU003848"/>
    </source>
</evidence>
<evidence type="ECO:0000256" key="13">
    <source>
        <dbReference type="HAMAP-Rule" id="MF_01398"/>
    </source>
</evidence>
<dbReference type="NCBIfam" id="TIGR01144">
    <property type="entry name" value="ATP_synt_b"/>
    <property type="match status" value="1"/>
</dbReference>
<comment type="subcellular location">
    <subcellularLocation>
        <location evidence="13">Cell membrane</location>
        <topology evidence="13">Single-pass membrane protein</topology>
    </subcellularLocation>
    <subcellularLocation>
        <location evidence="12">Endomembrane system</location>
        <topology evidence="12">Single-pass membrane protein</topology>
    </subcellularLocation>
</comment>
<feature type="transmembrane region" description="Helical" evidence="13">
    <location>
        <begin position="12"/>
        <end position="33"/>
    </location>
</feature>
<dbReference type="GO" id="GO:0012505">
    <property type="term" value="C:endomembrane system"/>
    <property type="evidence" value="ECO:0007669"/>
    <property type="project" value="UniProtKB-SubCell"/>
</dbReference>
<dbReference type="GO" id="GO:0005886">
    <property type="term" value="C:plasma membrane"/>
    <property type="evidence" value="ECO:0007669"/>
    <property type="project" value="UniProtKB-SubCell"/>
</dbReference>
<comment type="function">
    <text evidence="13">Component of the F(0) channel, it forms part of the peripheral stalk, linking F(1) to F(0).</text>
</comment>
<organism evidence="15">
    <name type="scientific">Candidatus Enterococcus clewellii</name>
    <dbReference type="NCBI Taxonomy" id="1834193"/>
    <lineage>
        <taxon>Bacteria</taxon>
        <taxon>Bacillati</taxon>
        <taxon>Bacillota</taxon>
        <taxon>Bacilli</taxon>
        <taxon>Lactobacillales</taxon>
        <taxon>Enterococcaceae</taxon>
        <taxon>Enterococcus</taxon>
    </lineage>
</organism>
<dbReference type="RefSeq" id="WP_086350309.1">
    <property type="nucleotide sequence ID" value="NZ_CP147247.1"/>
</dbReference>
<evidence type="ECO:0000256" key="12">
    <source>
        <dbReference type="ARBA" id="ARBA00037847"/>
    </source>
</evidence>
<reference evidence="16" key="2">
    <citation type="submission" date="2017-05" db="EMBL/GenBank/DDBJ databases">
        <authorList>
            <consortium name="The Broad Institute Genomics Platform"/>
            <consortium name="The Broad Institute Genomic Center for Infectious Diseases"/>
            <person name="Earl A."/>
            <person name="Manson A."/>
            <person name="Schwartman J."/>
            <person name="Gilmore M."/>
            <person name="Abouelleil A."/>
            <person name="Cao P."/>
            <person name="Chapman S."/>
            <person name="Cusick C."/>
            <person name="Shea T."/>
            <person name="Young S."/>
            <person name="Neafsey D."/>
            <person name="Nusbaum C."/>
            <person name="Birren B."/>
        </authorList>
    </citation>
    <scope>NUCLEOTIDE SEQUENCE</scope>
    <source>
        <strain evidence="16">9E7_DIV0242</strain>
    </source>
</reference>
<keyword evidence="8 13" id="KW-0406">Ion transport</keyword>
<dbReference type="GO" id="GO:0045259">
    <property type="term" value="C:proton-transporting ATP synthase complex"/>
    <property type="evidence" value="ECO:0007669"/>
    <property type="project" value="UniProtKB-KW"/>
</dbReference>
<proteinExistence type="inferred from homology"/>
<dbReference type="AlphaFoldDB" id="A0A242K2J7"/>
<dbReference type="InterPro" id="IPR002146">
    <property type="entry name" value="ATP_synth_b/b'su_bac/chlpt"/>
</dbReference>
<evidence type="ECO:0000256" key="5">
    <source>
        <dbReference type="ARBA" id="ARBA00022692"/>
    </source>
</evidence>
<evidence type="ECO:0000256" key="9">
    <source>
        <dbReference type="ARBA" id="ARBA00023136"/>
    </source>
</evidence>
<keyword evidence="9 13" id="KW-0472">Membrane</keyword>
<evidence type="ECO:0000313" key="16">
    <source>
        <dbReference type="EMBL" id="WYJ89622.1"/>
    </source>
</evidence>
<dbReference type="PANTHER" id="PTHR33445">
    <property type="entry name" value="ATP SYNTHASE SUBUNIT B', CHLOROPLASTIC"/>
    <property type="match status" value="1"/>
</dbReference>
<keyword evidence="6 13" id="KW-0375">Hydrogen ion transport</keyword>
<keyword evidence="3 13" id="KW-1003">Cell membrane</keyword>
<evidence type="ECO:0000313" key="17">
    <source>
        <dbReference type="Proteomes" id="UP000195141"/>
    </source>
</evidence>
<evidence type="ECO:0000256" key="6">
    <source>
        <dbReference type="ARBA" id="ARBA00022781"/>
    </source>
</evidence>
<evidence type="ECO:0000256" key="10">
    <source>
        <dbReference type="ARBA" id="ARBA00023310"/>
    </source>
</evidence>
<dbReference type="EMBL" id="NGMM01000006">
    <property type="protein sequence ID" value="OTP12726.1"/>
    <property type="molecule type" value="Genomic_DNA"/>
</dbReference>
<evidence type="ECO:0000256" key="4">
    <source>
        <dbReference type="ARBA" id="ARBA00022547"/>
    </source>
</evidence>
<evidence type="ECO:0000256" key="11">
    <source>
        <dbReference type="ARBA" id="ARBA00025198"/>
    </source>
</evidence>
<name>A0A242K2J7_9ENTE</name>
<dbReference type="OrthoDB" id="282095at2"/>
<dbReference type="HAMAP" id="MF_01398">
    <property type="entry name" value="ATP_synth_b_bprime"/>
    <property type="match status" value="1"/>
</dbReference>
<dbReference type="SUPFAM" id="SSF81573">
    <property type="entry name" value="F1F0 ATP synthase subunit B, membrane domain"/>
    <property type="match status" value="1"/>
</dbReference>
<dbReference type="Proteomes" id="UP000195141">
    <property type="component" value="Chromosome"/>
</dbReference>
<dbReference type="InterPro" id="IPR050059">
    <property type="entry name" value="ATP_synthase_B_chain"/>
</dbReference>
<dbReference type="EMBL" id="CP147247">
    <property type="protein sequence ID" value="WYJ89622.1"/>
    <property type="molecule type" value="Genomic_DNA"/>
</dbReference>
<evidence type="ECO:0000256" key="1">
    <source>
        <dbReference type="ARBA" id="ARBA00005513"/>
    </source>
</evidence>
<gene>
    <name evidence="13" type="primary">atpF</name>
    <name evidence="16" type="ORF">A5888_001345</name>
    <name evidence="15" type="ORF">A5888_003305</name>
</gene>
<dbReference type="Pfam" id="PF00430">
    <property type="entry name" value="ATP-synt_B"/>
    <property type="match status" value="1"/>
</dbReference>
<evidence type="ECO:0000256" key="8">
    <source>
        <dbReference type="ARBA" id="ARBA00023065"/>
    </source>
</evidence>
<keyword evidence="4 13" id="KW-0138">CF(0)</keyword>
<keyword evidence="2 13" id="KW-0813">Transport</keyword>
<evidence type="ECO:0000256" key="3">
    <source>
        <dbReference type="ARBA" id="ARBA00022475"/>
    </source>
</evidence>
<reference evidence="15" key="1">
    <citation type="submission" date="2017-05" db="EMBL/GenBank/DDBJ databases">
        <title>The Genome Sequence of Enterococcus sp. 9E7_DIV0242.</title>
        <authorList>
            <consortium name="The Broad Institute Genomics Platform"/>
            <consortium name="The Broad Institute Genomic Center for Infectious Diseases"/>
            <person name="Earl A."/>
            <person name="Manson A."/>
            <person name="Schwartman J."/>
            <person name="Gilmore M."/>
            <person name="Abouelleil A."/>
            <person name="Cao P."/>
            <person name="Chapman S."/>
            <person name="Cusick C."/>
            <person name="Shea T."/>
            <person name="Young S."/>
            <person name="Neafsey D."/>
            <person name="Nusbaum C."/>
            <person name="Birren B."/>
        </authorList>
    </citation>
    <scope>NUCLEOTIDE SEQUENCE [LARGE SCALE GENOMIC DNA]</scope>
    <source>
        <strain evidence="15">9E7_DIV0242</strain>
    </source>
</reference>
<dbReference type="GO" id="GO:0046933">
    <property type="term" value="F:proton-transporting ATP synthase activity, rotational mechanism"/>
    <property type="evidence" value="ECO:0007669"/>
    <property type="project" value="UniProtKB-UniRule"/>
</dbReference>
<accession>A0A242K2J7</accession>
<evidence type="ECO:0000313" key="15">
    <source>
        <dbReference type="EMBL" id="OTP12726.1"/>
    </source>
</evidence>
<evidence type="ECO:0000256" key="7">
    <source>
        <dbReference type="ARBA" id="ARBA00022989"/>
    </source>
</evidence>
<dbReference type="GO" id="GO:0046961">
    <property type="term" value="F:proton-transporting ATPase activity, rotational mechanism"/>
    <property type="evidence" value="ECO:0007669"/>
    <property type="project" value="TreeGrafter"/>
</dbReference>
<comment type="function">
    <text evidence="11 13">F(1)F(0) ATP synthase produces ATP from ADP in the presence of a proton or sodium gradient. F-type ATPases consist of two structural domains, F(1) containing the extramembraneous catalytic core and F(0) containing the membrane proton channel, linked together by a central stalk and a peripheral stalk. During catalysis, ATP synthesis in the catalytic domain of F(1) is coupled via a rotary mechanism of the central stalk subunits to proton translocation.</text>
</comment>
<dbReference type="InterPro" id="IPR005864">
    <property type="entry name" value="ATP_synth_F0_bsu_bac"/>
</dbReference>
<keyword evidence="10 13" id="KW-0066">ATP synthesis</keyword>
<dbReference type="PANTHER" id="PTHR33445:SF1">
    <property type="entry name" value="ATP SYNTHASE SUBUNIT B"/>
    <property type="match status" value="1"/>
</dbReference>
<evidence type="ECO:0000256" key="2">
    <source>
        <dbReference type="ARBA" id="ARBA00022448"/>
    </source>
</evidence>
<keyword evidence="7 13" id="KW-1133">Transmembrane helix</keyword>
<comment type="subunit">
    <text evidence="13">F-type ATPases have 2 components, F(1) - the catalytic core - and F(0) - the membrane proton channel. F(1) has five subunits: alpha(3), beta(3), gamma(1), delta(1), epsilon(1). F(0) has three main subunits: a(1), b(2) and c(10-14). The alpha and beta chains form an alternating ring which encloses part of the gamma chain. F(1) is attached to F(0) by a central stalk formed by the gamma and epsilon chains, while a peripheral stalk is formed by the delta and b chains.</text>
</comment>
<dbReference type="CDD" id="cd06503">
    <property type="entry name" value="ATP-synt_Fo_b"/>
    <property type="match status" value="1"/>
</dbReference>
<keyword evidence="5 13" id="KW-0812">Transmembrane</keyword>
<dbReference type="Gene3D" id="6.10.250.1580">
    <property type="match status" value="1"/>
</dbReference>
<reference evidence="16" key="3">
    <citation type="submission" date="2024-03" db="EMBL/GenBank/DDBJ databases">
        <title>The Genome Sequence of Enterococcus sp. DIV0242b.</title>
        <authorList>
            <consortium name="The Broad Institute Genomics Platform"/>
            <consortium name="The Broad Institute Microbial Omics Core"/>
            <consortium name="The Broad Institute Genomic Center for Infectious Diseases"/>
            <person name="Earl A."/>
            <person name="Manson A."/>
            <person name="Gilmore M."/>
            <person name="Schwartman J."/>
            <person name="Shea T."/>
            <person name="Abouelleil A."/>
            <person name="Cao P."/>
            <person name="Chapman S."/>
            <person name="Cusick C."/>
            <person name="Young S."/>
            <person name="Neafsey D."/>
            <person name="Nusbaum C."/>
            <person name="Birren B."/>
        </authorList>
    </citation>
    <scope>NUCLEOTIDE SEQUENCE</scope>
    <source>
        <strain evidence="16">9E7_DIV0242</strain>
    </source>
</reference>